<keyword evidence="4" id="KW-1185">Reference proteome</keyword>
<dbReference type="AlphaFoldDB" id="A0A1M6TIN8"/>
<protein>
    <submittedName>
        <fullName evidence="3">Haloalkane dehalogenase</fullName>
    </submittedName>
</protein>
<reference evidence="3 4" key="1">
    <citation type="submission" date="2016-11" db="EMBL/GenBank/DDBJ databases">
        <authorList>
            <person name="Jaros S."/>
            <person name="Januszkiewicz K."/>
            <person name="Wedrychowicz H."/>
        </authorList>
    </citation>
    <scope>NUCLEOTIDE SEQUENCE [LARGE SCALE GENOMIC DNA]</scope>
    <source>
        <strain evidence="3 4">DSM 43832</strain>
    </source>
</reference>
<sequence>MPRTLDDLPAFVRTRYPYASRFVTVNGRRMHYVDEGSRDAPPVLLLHGNPTWGFLWRAAIPPLLAAGLRVVVPDQIGFGLSEKPHSPAVHTLDNHTANLVALLDRLDLRGTTVVCHDWGGPTGLGAALTRPERVRAIAIMSTWAWREPSSEFHRSVLPWRTMHAPVVGPYLLGTHAAMPGRGMYLSVVDRARFAERSLAANAEVLADPDERVLTWTWPRSIPIGLPGDTTTERFAWLEEGVRELRLPATIIWGREDDVFPIDVFAARWHEIWPHAEGTHVVTGRHFLQEDSGAEIGELLAEFVVRTGGAS</sequence>
<organism evidence="3 4">
    <name type="scientific">Pseudonocardia thermophila</name>
    <dbReference type="NCBI Taxonomy" id="1848"/>
    <lineage>
        <taxon>Bacteria</taxon>
        <taxon>Bacillati</taxon>
        <taxon>Actinomycetota</taxon>
        <taxon>Actinomycetes</taxon>
        <taxon>Pseudonocardiales</taxon>
        <taxon>Pseudonocardiaceae</taxon>
        <taxon>Pseudonocardia</taxon>
    </lineage>
</organism>
<gene>
    <name evidence="3" type="ORF">SAMN05443637_10857</name>
</gene>
<dbReference type="Pfam" id="PF00561">
    <property type="entry name" value="Abhydrolase_1"/>
    <property type="match status" value="1"/>
</dbReference>
<dbReference type="OrthoDB" id="812569at2"/>
<feature type="domain" description="AB hydrolase-1" evidence="2">
    <location>
        <begin position="41"/>
        <end position="290"/>
    </location>
</feature>
<dbReference type="Proteomes" id="UP000184363">
    <property type="component" value="Unassembled WGS sequence"/>
</dbReference>
<dbReference type="PRINTS" id="PR00412">
    <property type="entry name" value="EPOXHYDRLASE"/>
</dbReference>
<dbReference type="PRINTS" id="PR00111">
    <property type="entry name" value="ABHYDROLASE"/>
</dbReference>
<dbReference type="Gene3D" id="3.40.50.1820">
    <property type="entry name" value="alpha/beta hydrolase"/>
    <property type="match status" value="1"/>
</dbReference>
<proteinExistence type="predicted"/>
<accession>A0A1M6TIN8</accession>
<keyword evidence="1" id="KW-0378">Hydrolase</keyword>
<name>A0A1M6TIN8_PSETH</name>
<dbReference type="RefSeq" id="WP_073457173.1">
    <property type="nucleotide sequence ID" value="NZ_FRAP01000008.1"/>
</dbReference>
<dbReference type="EMBL" id="FRAP01000008">
    <property type="protein sequence ID" value="SHK56608.1"/>
    <property type="molecule type" value="Genomic_DNA"/>
</dbReference>
<dbReference type="PANTHER" id="PTHR43329">
    <property type="entry name" value="EPOXIDE HYDROLASE"/>
    <property type="match status" value="1"/>
</dbReference>
<evidence type="ECO:0000313" key="4">
    <source>
        <dbReference type="Proteomes" id="UP000184363"/>
    </source>
</evidence>
<evidence type="ECO:0000256" key="1">
    <source>
        <dbReference type="ARBA" id="ARBA00022801"/>
    </source>
</evidence>
<dbReference type="SUPFAM" id="SSF53474">
    <property type="entry name" value="alpha/beta-Hydrolases"/>
    <property type="match status" value="1"/>
</dbReference>
<dbReference type="STRING" id="1848.SAMN05443637_10857"/>
<dbReference type="InterPro" id="IPR029058">
    <property type="entry name" value="AB_hydrolase_fold"/>
</dbReference>
<dbReference type="InterPro" id="IPR000639">
    <property type="entry name" value="Epox_hydrolase-like"/>
</dbReference>
<dbReference type="GO" id="GO:0016787">
    <property type="term" value="F:hydrolase activity"/>
    <property type="evidence" value="ECO:0007669"/>
    <property type="project" value="UniProtKB-KW"/>
</dbReference>
<evidence type="ECO:0000259" key="2">
    <source>
        <dbReference type="Pfam" id="PF00561"/>
    </source>
</evidence>
<dbReference type="InterPro" id="IPR000073">
    <property type="entry name" value="AB_hydrolase_1"/>
</dbReference>
<evidence type="ECO:0000313" key="3">
    <source>
        <dbReference type="EMBL" id="SHK56608.1"/>
    </source>
</evidence>